<dbReference type="Pfam" id="PF05521">
    <property type="entry name" value="Phage_HCP"/>
    <property type="match status" value="1"/>
</dbReference>
<dbReference type="InterPro" id="IPR008767">
    <property type="entry name" value="Phage_SPP1_head-tail_adaptor"/>
</dbReference>
<dbReference type="InterPro" id="IPR038666">
    <property type="entry name" value="SSP1_head-tail_sf"/>
</dbReference>
<accession>A0A6J5KJ04</accession>
<protein>
    <submittedName>
        <fullName evidence="1">Gp16_SPP1, putative phage head-tail adaptor</fullName>
    </submittedName>
</protein>
<dbReference type="NCBIfam" id="TIGR01563">
    <property type="entry name" value="gp16_SPP1"/>
    <property type="match status" value="1"/>
</dbReference>
<dbReference type="EMBL" id="LR796151">
    <property type="protein sequence ID" value="CAB4121505.1"/>
    <property type="molecule type" value="Genomic_DNA"/>
</dbReference>
<evidence type="ECO:0000313" key="1">
    <source>
        <dbReference type="EMBL" id="CAB4121505.1"/>
    </source>
</evidence>
<gene>
    <name evidence="1" type="ORF">UFOVP14_12</name>
</gene>
<name>A0A6J5KJ04_9CAUD</name>
<organism evidence="1">
    <name type="scientific">uncultured Caudovirales phage</name>
    <dbReference type="NCBI Taxonomy" id="2100421"/>
    <lineage>
        <taxon>Viruses</taxon>
        <taxon>Duplodnaviria</taxon>
        <taxon>Heunggongvirae</taxon>
        <taxon>Uroviricota</taxon>
        <taxon>Caudoviricetes</taxon>
        <taxon>Peduoviridae</taxon>
        <taxon>Maltschvirus</taxon>
        <taxon>Maltschvirus maltsch</taxon>
    </lineage>
</organism>
<reference evidence="1" key="1">
    <citation type="submission" date="2020-04" db="EMBL/GenBank/DDBJ databases">
        <authorList>
            <person name="Chiriac C."/>
            <person name="Salcher M."/>
            <person name="Ghai R."/>
            <person name="Kavagutti S V."/>
        </authorList>
    </citation>
    <scope>NUCLEOTIDE SEQUENCE</scope>
</reference>
<dbReference type="Gene3D" id="2.40.10.270">
    <property type="entry name" value="Bacteriophage SPP1 head-tail adaptor protein"/>
    <property type="match status" value="1"/>
</dbReference>
<sequence length="108" mass="12137">MQSGLLRKRLTIQQRSQSQDSYGQPLTVWADVATVWGEISPMSGSEMLSAQAVQSSLSHSVTIRYHSGVNPKMRIKYGIRLFDIQNVIDENERHRTMTLLCIEGLSDG</sequence>
<proteinExistence type="predicted"/>